<gene>
    <name evidence="11" type="ORF">KFL_001420175</name>
</gene>
<evidence type="ECO:0000256" key="5">
    <source>
        <dbReference type="ARBA" id="ARBA00022691"/>
    </source>
</evidence>
<keyword evidence="8" id="KW-0539">Nucleus</keyword>
<dbReference type="Pfam" id="PF00145">
    <property type="entry name" value="DNA_methylase"/>
    <property type="match status" value="1"/>
</dbReference>
<accession>A0A1Y1HZY7</accession>
<keyword evidence="7" id="KW-0238">DNA-binding</keyword>
<proteinExistence type="predicted"/>
<evidence type="ECO:0000256" key="1">
    <source>
        <dbReference type="ARBA" id="ARBA00004123"/>
    </source>
</evidence>
<protein>
    <recommendedName>
        <fullName evidence="2">DNA (cytosine-5-)-methyltransferase</fullName>
        <ecNumber evidence="2">2.1.1.37</ecNumber>
    </recommendedName>
</protein>
<evidence type="ECO:0000256" key="6">
    <source>
        <dbReference type="ARBA" id="ARBA00022737"/>
    </source>
</evidence>
<dbReference type="GO" id="GO:0032259">
    <property type="term" value="P:methylation"/>
    <property type="evidence" value="ECO:0007669"/>
    <property type="project" value="UniProtKB-KW"/>
</dbReference>
<keyword evidence="6" id="KW-0677">Repeat</keyword>
<evidence type="ECO:0000256" key="9">
    <source>
        <dbReference type="SAM" id="MobiDB-lite"/>
    </source>
</evidence>
<reference evidence="11 12" key="1">
    <citation type="journal article" date="2014" name="Nat. Commun.">
        <title>Klebsormidium flaccidum genome reveals primary factors for plant terrestrial adaptation.</title>
        <authorList>
            <person name="Hori K."/>
            <person name="Maruyama F."/>
            <person name="Fujisawa T."/>
            <person name="Togashi T."/>
            <person name="Yamamoto N."/>
            <person name="Seo M."/>
            <person name="Sato S."/>
            <person name="Yamada T."/>
            <person name="Mori H."/>
            <person name="Tajima N."/>
            <person name="Moriyama T."/>
            <person name="Ikeuchi M."/>
            <person name="Watanabe M."/>
            <person name="Wada H."/>
            <person name="Kobayashi K."/>
            <person name="Saito M."/>
            <person name="Masuda T."/>
            <person name="Sasaki-Sekimoto Y."/>
            <person name="Mashiguchi K."/>
            <person name="Awai K."/>
            <person name="Shimojima M."/>
            <person name="Masuda S."/>
            <person name="Iwai M."/>
            <person name="Nobusawa T."/>
            <person name="Narise T."/>
            <person name="Kondo S."/>
            <person name="Saito H."/>
            <person name="Sato R."/>
            <person name="Murakawa M."/>
            <person name="Ihara Y."/>
            <person name="Oshima-Yamada Y."/>
            <person name="Ohtaka K."/>
            <person name="Satoh M."/>
            <person name="Sonobe K."/>
            <person name="Ishii M."/>
            <person name="Ohtani R."/>
            <person name="Kanamori-Sato M."/>
            <person name="Honoki R."/>
            <person name="Miyazaki D."/>
            <person name="Mochizuki H."/>
            <person name="Umetsu J."/>
            <person name="Higashi K."/>
            <person name="Shibata D."/>
            <person name="Kamiya Y."/>
            <person name="Sato N."/>
            <person name="Nakamura Y."/>
            <person name="Tabata S."/>
            <person name="Ida S."/>
            <person name="Kurokawa K."/>
            <person name="Ohta H."/>
        </authorList>
    </citation>
    <scope>NUCLEOTIDE SEQUENCE [LARGE SCALE GENOMIC DNA]</scope>
    <source>
        <strain evidence="11 12">NIES-2285</strain>
    </source>
</reference>
<evidence type="ECO:0000256" key="8">
    <source>
        <dbReference type="ARBA" id="ARBA00023242"/>
    </source>
</evidence>
<dbReference type="InterPro" id="IPR030380">
    <property type="entry name" value="SAM_MeTfrase_DRM"/>
</dbReference>
<dbReference type="EC" id="2.1.1.37" evidence="2"/>
<keyword evidence="4" id="KW-0808">Transferase</keyword>
<sequence>MARDVRACEVCAYPDLRLPAEYEAHVTVCREDARMRVELREQIDSVRDLDAVLDEINQAEEAEARRLRGPDLLSSEAAPEDDQLDLAIAHSLQDEFDSRNPQEEADRLIAEQFAQFGSQPMIESDDDSDLEAAPVADPGPSTRQTNQRAPRQHGAEANPGPSTCGPNGAAPRQHEADALWTDGQLAKPMFLFENVVNAPRGTWRIIEKELELPAEALNSDLFSACQRARKYVHNLPPHPRTPVPDPRKELITMQSVLPPSHLRGTPPWDKRKKLRCINTQTIWPRRLAFLNNELATLGEAAPPAKSLEMIAYHNLAWVAGGRLRRLEAREIETVMGFPEDHTACFGSSVERVKALGESFQVDTVMHLLSPLRGREREAHPDGLSVLSLFDGIGAAAVALDRLGIKVRRYWTSEINADAQEAVSLRWRSNEKPPDALQRLGDVTTITDEKLRQMVDEEGGIDLIVGGSPCNNLTGSNRVCRDGLEGVQSKLFYEYVRIVQTTMRLYRHFVPSTAAHSPGQHTNRLLWLLTNLTFWLVKEMQLEKKGATYRKPKRGSK</sequence>
<dbReference type="SUPFAM" id="SSF53335">
    <property type="entry name" value="S-adenosyl-L-methionine-dependent methyltransferases"/>
    <property type="match status" value="2"/>
</dbReference>
<evidence type="ECO:0000256" key="7">
    <source>
        <dbReference type="ARBA" id="ARBA00023125"/>
    </source>
</evidence>
<dbReference type="GO" id="GO:0005634">
    <property type="term" value="C:nucleus"/>
    <property type="evidence" value="ECO:0000318"/>
    <property type="project" value="GO_Central"/>
</dbReference>
<evidence type="ECO:0000313" key="11">
    <source>
        <dbReference type="EMBL" id="GAQ83292.1"/>
    </source>
</evidence>
<keyword evidence="3" id="KW-0489">Methyltransferase</keyword>
<dbReference type="InterPro" id="IPR050390">
    <property type="entry name" value="C5-Methyltransferase"/>
</dbReference>
<evidence type="ECO:0000256" key="3">
    <source>
        <dbReference type="ARBA" id="ARBA00022603"/>
    </source>
</evidence>
<evidence type="ECO:0000256" key="2">
    <source>
        <dbReference type="ARBA" id="ARBA00011975"/>
    </source>
</evidence>
<dbReference type="InterPro" id="IPR001525">
    <property type="entry name" value="C5_MeTfrase"/>
</dbReference>
<dbReference type="EMBL" id="DF237091">
    <property type="protein sequence ID" value="GAQ83292.1"/>
    <property type="molecule type" value="Genomic_DNA"/>
</dbReference>
<dbReference type="OrthoDB" id="641149at2759"/>
<organism evidence="11 12">
    <name type="scientific">Klebsormidium nitens</name>
    <name type="common">Green alga</name>
    <name type="synonym">Ulothrix nitens</name>
    <dbReference type="NCBI Taxonomy" id="105231"/>
    <lineage>
        <taxon>Eukaryota</taxon>
        <taxon>Viridiplantae</taxon>
        <taxon>Streptophyta</taxon>
        <taxon>Klebsormidiophyceae</taxon>
        <taxon>Klebsormidiales</taxon>
        <taxon>Klebsormidiaceae</taxon>
        <taxon>Klebsormidium</taxon>
    </lineage>
</organism>
<dbReference type="STRING" id="105231.A0A1Y1HZY7"/>
<dbReference type="PANTHER" id="PTHR23068:SF25">
    <property type="entry name" value="DNA (CYTOSINE-5)-METHYLTRANSFERASE DRM2"/>
    <property type="match status" value="1"/>
</dbReference>
<dbReference type="Gene3D" id="3.40.50.150">
    <property type="entry name" value="Vaccinia Virus protein VP39"/>
    <property type="match status" value="2"/>
</dbReference>
<feature type="region of interest" description="Disordered" evidence="9">
    <location>
        <begin position="120"/>
        <end position="173"/>
    </location>
</feature>
<dbReference type="PROSITE" id="PS51680">
    <property type="entry name" value="SAM_MT_DRM"/>
    <property type="match status" value="1"/>
</dbReference>
<evidence type="ECO:0000259" key="10">
    <source>
        <dbReference type="PROSITE" id="PS51680"/>
    </source>
</evidence>
<dbReference type="GO" id="GO:0003886">
    <property type="term" value="F:DNA (cytosine-5-)-methyltransferase activity"/>
    <property type="evidence" value="ECO:0007669"/>
    <property type="project" value="UniProtKB-EC"/>
</dbReference>
<comment type="subcellular location">
    <subcellularLocation>
        <location evidence="1">Nucleus</location>
    </subcellularLocation>
</comment>
<dbReference type="Proteomes" id="UP000054558">
    <property type="component" value="Unassembled WGS sequence"/>
</dbReference>
<dbReference type="GO" id="GO:0003677">
    <property type="term" value="F:DNA binding"/>
    <property type="evidence" value="ECO:0007669"/>
    <property type="project" value="UniProtKB-KW"/>
</dbReference>
<evidence type="ECO:0000313" key="12">
    <source>
        <dbReference type="Proteomes" id="UP000054558"/>
    </source>
</evidence>
<evidence type="ECO:0000256" key="4">
    <source>
        <dbReference type="ARBA" id="ARBA00022679"/>
    </source>
</evidence>
<dbReference type="PANTHER" id="PTHR23068">
    <property type="entry name" value="DNA CYTOSINE-5- -METHYLTRANSFERASE 3-RELATED"/>
    <property type="match status" value="1"/>
</dbReference>
<dbReference type="InterPro" id="IPR029063">
    <property type="entry name" value="SAM-dependent_MTases_sf"/>
</dbReference>
<keyword evidence="5" id="KW-0949">S-adenosyl-L-methionine</keyword>
<keyword evidence="12" id="KW-1185">Reference proteome</keyword>
<feature type="domain" description="SAM-dependent MTase DRM-type" evidence="10">
    <location>
        <begin position="176"/>
        <end position="508"/>
    </location>
</feature>
<name>A0A1Y1HZY7_KLENI</name>
<dbReference type="AlphaFoldDB" id="A0A1Y1HZY7"/>